<dbReference type="Gene3D" id="3.40.50.150">
    <property type="entry name" value="Vaccinia Virus protein VP39"/>
    <property type="match status" value="1"/>
</dbReference>
<dbReference type="GO" id="GO:0003723">
    <property type="term" value="F:RNA binding"/>
    <property type="evidence" value="ECO:0007669"/>
    <property type="project" value="UniProtKB-UniRule"/>
</dbReference>
<protein>
    <recommendedName>
        <fullName evidence="5">THUMP domain-containing protein</fullName>
    </recommendedName>
</protein>
<dbReference type="PANTHER" id="PTHR14911:SF13">
    <property type="entry name" value="TRNA (GUANINE(6)-N2)-METHYLTRANSFERASE THUMP3"/>
    <property type="match status" value="1"/>
</dbReference>
<keyword evidence="3" id="KW-0819">tRNA processing</keyword>
<evidence type="ECO:0000313" key="6">
    <source>
        <dbReference type="EMBL" id="ETN69218.1"/>
    </source>
</evidence>
<dbReference type="PANTHER" id="PTHR14911">
    <property type="entry name" value="THUMP DOMAIN-CONTAINING"/>
    <property type="match status" value="1"/>
</dbReference>
<dbReference type="Proteomes" id="UP000053676">
    <property type="component" value="Unassembled WGS sequence"/>
</dbReference>
<dbReference type="InterPro" id="IPR000241">
    <property type="entry name" value="RlmKL-like_Mtase"/>
</dbReference>
<evidence type="ECO:0000256" key="4">
    <source>
        <dbReference type="PROSITE-ProRule" id="PRU00529"/>
    </source>
</evidence>
<dbReference type="GO" id="GO:0016423">
    <property type="term" value="F:tRNA (guanine) methyltransferase activity"/>
    <property type="evidence" value="ECO:0007669"/>
    <property type="project" value="TreeGrafter"/>
</dbReference>
<dbReference type="Pfam" id="PF01170">
    <property type="entry name" value="UPF0020"/>
    <property type="match status" value="1"/>
</dbReference>
<evidence type="ECO:0000256" key="2">
    <source>
        <dbReference type="ARBA" id="ARBA00022603"/>
    </source>
</evidence>
<dbReference type="FunFam" id="3.40.50.150:FF:000073">
    <property type="entry name" value="THUMP domain containing 3"/>
    <property type="match status" value="1"/>
</dbReference>
<dbReference type="KEGG" id="nai:NECAME_05323"/>
<comment type="subcellular location">
    <subcellularLocation>
        <location evidence="1">Cytoplasm</location>
    </subcellularLocation>
</comment>
<keyword evidence="4" id="KW-0694">RNA-binding</keyword>
<gene>
    <name evidence="6" type="ORF">NECAME_05323</name>
</gene>
<accession>W2SI14</accession>
<keyword evidence="2" id="KW-0489">Methyltransferase</keyword>
<feature type="domain" description="THUMP" evidence="5">
    <location>
        <begin position="1"/>
        <end position="44"/>
    </location>
</feature>
<dbReference type="CDD" id="cd02440">
    <property type="entry name" value="AdoMet_MTases"/>
    <property type="match status" value="1"/>
</dbReference>
<evidence type="ECO:0000256" key="1">
    <source>
        <dbReference type="ARBA" id="ARBA00004496"/>
    </source>
</evidence>
<dbReference type="GO" id="GO:0043527">
    <property type="term" value="C:tRNA methyltransferase complex"/>
    <property type="evidence" value="ECO:0007669"/>
    <property type="project" value="UniProtKB-ARBA"/>
</dbReference>
<keyword evidence="7" id="KW-1185">Reference proteome</keyword>
<dbReference type="SUPFAM" id="SSF53335">
    <property type="entry name" value="S-adenosyl-L-methionine-dependent methyltransferases"/>
    <property type="match status" value="1"/>
</dbReference>
<evidence type="ECO:0000259" key="5">
    <source>
        <dbReference type="PROSITE" id="PS51165"/>
    </source>
</evidence>
<proteinExistence type="predicted"/>
<dbReference type="STRING" id="51031.W2SI14"/>
<organism evidence="6 7">
    <name type="scientific">Necator americanus</name>
    <name type="common">Human hookworm</name>
    <dbReference type="NCBI Taxonomy" id="51031"/>
    <lineage>
        <taxon>Eukaryota</taxon>
        <taxon>Metazoa</taxon>
        <taxon>Ecdysozoa</taxon>
        <taxon>Nematoda</taxon>
        <taxon>Chromadorea</taxon>
        <taxon>Rhabditida</taxon>
        <taxon>Rhabditina</taxon>
        <taxon>Rhabditomorpha</taxon>
        <taxon>Strongyloidea</taxon>
        <taxon>Ancylostomatidae</taxon>
        <taxon>Bunostominae</taxon>
        <taxon>Necator</taxon>
    </lineage>
</organism>
<name>W2SI14_NECAM</name>
<sequence length="189" mass="20744">MDAARELGAQINNIFGWRPDMKNFDMEVVLNLKNETKFGVAGDVIVDPMCGGGSIPLEGALAFPGCLFIGADIHPKALERCIENMGIDGNLTFSGTPSASEVNCEEQLLQVASEVAFLKCDAVELPFRESSVDAIVTDLPFGKKIGSIVDNRILYPRLLVEWERVVKPSGRLVVMTHDKRSWGMRGSFR</sequence>
<dbReference type="EMBL" id="KI669145">
    <property type="protein sequence ID" value="ETN69218.1"/>
    <property type="molecule type" value="Genomic_DNA"/>
</dbReference>
<evidence type="ECO:0000256" key="3">
    <source>
        <dbReference type="ARBA" id="ARBA00022694"/>
    </source>
</evidence>
<dbReference type="InterPro" id="IPR004114">
    <property type="entry name" value="THUMP_dom"/>
</dbReference>
<dbReference type="AlphaFoldDB" id="W2SI14"/>
<dbReference type="GO" id="GO:0005737">
    <property type="term" value="C:cytoplasm"/>
    <property type="evidence" value="ECO:0007669"/>
    <property type="project" value="UniProtKB-SubCell"/>
</dbReference>
<dbReference type="GO" id="GO:0030488">
    <property type="term" value="P:tRNA methylation"/>
    <property type="evidence" value="ECO:0007669"/>
    <property type="project" value="TreeGrafter"/>
</dbReference>
<keyword evidence="2" id="KW-0808">Transferase</keyword>
<dbReference type="InterPro" id="IPR029063">
    <property type="entry name" value="SAM-dependent_MTases_sf"/>
</dbReference>
<dbReference type="OrthoDB" id="47730at2759"/>
<dbReference type="PROSITE" id="PS51165">
    <property type="entry name" value="THUMP"/>
    <property type="match status" value="1"/>
</dbReference>
<evidence type="ECO:0000313" key="7">
    <source>
        <dbReference type="Proteomes" id="UP000053676"/>
    </source>
</evidence>
<reference evidence="7" key="1">
    <citation type="journal article" date="2014" name="Nat. Genet.">
        <title>Genome of the human hookworm Necator americanus.</title>
        <authorList>
            <person name="Tang Y.T."/>
            <person name="Gao X."/>
            <person name="Rosa B.A."/>
            <person name="Abubucker S."/>
            <person name="Hallsworth-Pepin K."/>
            <person name="Martin J."/>
            <person name="Tyagi R."/>
            <person name="Heizer E."/>
            <person name="Zhang X."/>
            <person name="Bhonagiri-Palsikar V."/>
            <person name="Minx P."/>
            <person name="Warren W.C."/>
            <person name="Wang Q."/>
            <person name="Zhan B."/>
            <person name="Hotez P.J."/>
            <person name="Sternberg P.W."/>
            <person name="Dougall A."/>
            <person name="Gaze S.T."/>
            <person name="Mulvenna J."/>
            <person name="Sotillo J."/>
            <person name="Ranganathan S."/>
            <person name="Rabelo E.M."/>
            <person name="Wilson R.K."/>
            <person name="Felgner P.L."/>
            <person name="Bethony J."/>
            <person name="Hawdon J.M."/>
            <person name="Gasser R.B."/>
            <person name="Loukas A."/>
            <person name="Mitreva M."/>
        </authorList>
    </citation>
    <scope>NUCLEOTIDE SEQUENCE [LARGE SCALE GENOMIC DNA]</scope>
</reference>